<evidence type="ECO:0000256" key="4">
    <source>
        <dbReference type="ARBA" id="ARBA00022989"/>
    </source>
</evidence>
<evidence type="ECO:0000256" key="3">
    <source>
        <dbReference type="ARBA" id="ARBA00022737"/>
    </source>
</evidence>
<dbReference type="InterPro" id="IPR026961">
    <property type="entry name" value="PGG_dom"/>
</dbReference>
<dbReference type="AlphaFoldDB" id="A0A835AMX8"/>
<dbReference type="InterPro" id="IPR002110">
    <property type="entry name" value="Ankyrin_rpt"/>
</dbReference>
<sequence>MAACHGCDTKLKSLLNSEGRQDTATTESPSIVVQIGRGTAAASSQATSSSSLLLRGVTSDGDSALHVVAAAGDRGEHLRSASVIYGKARHLLEARNKGGSTPLHLAARARNVEMLSLLVRFAGEEEEEGEERVRTLLRMQNEVGETALHGAIRADDMEAVHVLMKADPCLARVPEEDGGVSPLYLAVALRRYAIARDLHERDNQLSYSGPAGQNALHAAVLQSKEMTELLLEWNEQLTKQQDEHGNTPLHYALSQGKAIATLLNITDPPLELTRQLLEADAQSAFQPDRKGSFPIHIAASAGRLSAVIALVTMFPGCSGLRDSDGRTFVHIAAKKKRYSIVAYACQTPVLSTILNKQDIEGNTALHLAVEVGDWWIFARLFVNKQVDLDLPNNKKYTPLELSVNTIPTGLYCLLNSRILIQETLTAANATRGISRRDADMEEHSPQSQAENEEKGSAIVSNSTQFLSVGLVLITTMAFGATFALPRGYIADDHPNGGTPTLARVKQFQGFMMANTLAFFCSSLAVLSLVFAEHLQSSCQCATCTIIYPYGYL</sequence>
<comment type="subcellular location">
    <subcellularLocation>
        <location evidence="1">Membrane</location>
        <topology evidence="1">Multi-pass membrane protein</topology>
    </subcellularLocation>
</comment>
<dbReference type="Proteomes" id="UP000636709">
    <property type="component" value="Unassembled WGS sequence"/>
</dbReference>
<keyword evidence="4 8" id="KW-1133">Transmembrane helix</keyword>
<dbReference type="SMART" id="SM00248">
    <property type="entry name" value="ANK"/>
    <property type="match status" value="8"/>
</dbReference>
<proteinExistence type="predicted"/>
<keyword evidence="11" id="KW-1185">Reference proteome</keyword>
<dbReference type="Pfam" id="PF00023">
    <property type="entry name" value="Ank"/>
    <property type="match status" value="1"/>
</dbReference>
<dbReference type="GO" id="GO:0005886">
    <property type="term" value="C:plasma membrane"/>
    <property type="evidence" value="ECO:0007669"/>
    <property type="project" value="TreeGrafter"/>
</dbReference>
<feature type="repeat" description="ANK" evidence="7">
    <location>
        <begin position="98"/>
        <end position="130"/>
    </location>
</feature>
<dbReference type="Gene3D" id="1.25.40.20">
    <property type="entry name" value="Ankyrin repeat-containing domain"/>
    <property type="match status" value="3"/>
</dbReference>
<feature type="transmembrane region" description="Helical" evidence="8">
    <location>
        <begin position="465"/>
        <end position="489"/>
    </location>
</feature>
<evidence type="ECO:0000256" key="2">
    <source>
        <dbReference type="ARBA" id="ARBA00022692"/>
    </source>
</evidence>
<evidence type="ECO:0000256" key="6">
    <source>
        <dbReference type="ARBA" id="ARBA00023136"/>
    </source>
</evidence>
<reference evidence="10" key="1">
    <citation type="submission" date="2020-07" db="EMBL/GenBank/DDBJ databases">
        <title>Genome sequence and genetic diversity analysis of an under-domesticated orphan crop, white fonio (Digitaria exilis).</title>
        <authorList>
            <person name="Bennetzen J.L."/>
            <person name="Chen S."/>
            <person name="Ma X."/>
            <person name="Wang X."/>
            <person name="Yssel A.E.J."/>
            <person name="Chaluvadi S.R."/>
            <person name="Johnson M."/>
            <person name="Gangashetty P."/>
            <person name="Hamidou F."/>
            <person name="Sanogo M.D."/>
            <person name="Zwaenepoel A."/>
            <person name="Wallace J."/>
            <person name="Van De Peer Y."/>
            <person name="Van Deynze A."/>
        </authorList>
    </citation>
    <scope>NUCLEOTIDE SEQUENCE</scope>
    <source>
        <tissue evidence="10">Leaves</tissue>
    </source>
</reference>
<feature type="transmembrane region" description="Helical" evidence="8">
    <location>
        <begin position="510"/>
        <end position="531"/>
    </location>
</feature>
<feature type="domain" description="PGG" evidence="9">
    <location>
        <begin position="460"/>
        <end position="534"/>
    </location>
</feature>
<dbReference type="SUPFAM" id="SSF48403">
    <property type="entry name" value="Ankyrin repeat"/>
    <property type="match status" value="2"/>
</dbReference>
<feature type="repeat" description="ANK" evidence="7">
    <location>
        <begin position="360"/>
        <end position="393"/>
    </location>
</feature>
<keyword evidence="5 7" id="KW-0040">ANK repeat</keyword>
<evidence type="ECO:0000256" key="1">
    <source>
        <dbReference type="ARBA" id="ARBA00004141"/>
    </source>
</evidence>
<name>A0A835AMX8_9POAL</name>
<dbReference type="PROSITE" id="PS50088">
    <property type="entry name" value="ANK_REPEAT"/>
    <property type="match status" value="2"/>
</dbReference>
<evidence type="ECO:0000313" key="10">
    <source>
        <dbReference type="EMBL" id="KAF8659555.1"/>
    </source>
</evidence>
<dbReference type="OrthoDB" id="1847170at2759"/>
<dbReference type="PROSITE" id="PS50297">
    <property type="entry name" value="ANK_REP_REGION"/>
    <property type="match status" value="1"/>
</dbReference>
<accession>A0A835AMX8</accession>
<keyword evidence="3" id="KW-0677">Repeat</keyword>
<dbReference type="PANTHER" id="PTHR24186:SF50">
    <property type="entry name" value="ANKYRIN REPEAT-CONTAINING PROTEIN ITN1-LIKE ISOFORM X1"/>
    <property type="match status" value="1"/>
</dbReference>
<evidence type="ECO:0000256" key="8">
    <source>
        <dbReference type="SAM" id="Phobius"/>
    </source>
</evidence>
<keyword evidence="6 8" id="KW-0472">Membrane</keyword>
<dbReference type="Pfam" id="PF12796">
    <property type="entry name" value="Ank_2"/>
    <property type="match status" value="1"/>
</dbReference>
<evidence type="ECO:0000256" key="5">
    <source>
        <dbReference type="ARBA" id="ARBA00023043"/>
    </source>
</evidence>
<evidence type="ECO:0000256" key="7">
    <source>
        <dbReference type="PROSITE-ProRule" id="PRU00023"/>
    </source>
</evidence>
<evidence type="ECO:0000313" key="11">
    <source>
        <dbReference type="Proteomes" id="UP000636709"/>
    </source>
</evidence>
<dbReference type="InterPro" id="IPR036770">
    <property type="entry name" value="Ankyrin_rpt-contain_sf"/>
</dbReference>
<dbReference type="PANTHER" id="PTHR24186">
    <property type="entry name" value="PROTEIN PHOSPHATASE 1 REGULATORY SUBUNIT"/>
    <property type="match status" value="1"/>
</dbReference>
<evidence type="ECO:0000259" key="9">
    <source>
        <dbReference type="Pfam" id="PF13962"/>
    </source>
</evidence>
<dbReference type="EMBL" id="JACEFO010002455">
    <property type="protein sequence ID" value="KAF8659555.1"/>
    <property type="molecule type" value="Genomic_DNA"/>
</dbReference>
<dbReference type="Pfam" id="PF13962">
    <property type="entry name" value="PGG"/>
    <property type="match status" value="1"/>
</dbReference>
<organism evidence="10 11">
    <name type="scientific">Digitaria exilis</name>
    <dbReference type="NCBI Taxonomy" id="1010633"/>
    <lineage>
        <taxon>Eukaryota</taxon>
        <taxon>Viridiplantae</taxon>
        <taxon>Streptophyta</taxon>
        <taxon>Embryophyta</taxon>
        <taxon>Tracheophyta</taxon>
        <taxon>Spermatophyta</taxon>
        <taxon>Magnoliopsida</taxon>
        <taxon>Liliopsida</taxon>
        <taxon>Poales</taxon>
        <taxon>Poaceae</taxon>
        <taxon>PACMAD clade</taxon>
        <taxon>Panicoideae</taxon>
        <taxon>Panicodae</taxon>
        <taxon>Paniceae</taxon>
        <taxon>Anthephorinae</taxon>
        <taxon>Digitaria</taxon>
    </lineage>
</organism>
<gene>
    <name evidence="10" type="ORF">HU200_058307</name>
</gene>
<keyword evidence="2 8" id="KW-0812">Transmembrane</keyword>
<comment type="caution">
    <text evidence="10">The sequence shown here is derived from an EMBL/GenBank/DDBJ whole genome shotgun (WGS) entry which is preliminary data.</text>
</comment>
<protein>
    <recommendedName>
        <fullName evidence="9">PGG domain-containing protein</fullName>
    </recommendedName>
</protein>